<keyword evidence="1" id="KW-0479">Metal-binding</keyword>
<keyword evidence="2" id="KW-0805">Transcription regulation</keyword>
<evidence type="ECO:0000259" key="7">
    <source>
        <dbReference type="PROSITE" id="PS50048"/>
    </source>
</evidence>
<dbReference type="GO" id="GO:0006351">
    <property type="term" value="P:DNA-templated transcription"/>
    <property type="evidence" value="ECO:0007669"/>
    <property type="project" value="InterPro"/>
</dbReference>
<feature type="compositionally biased region" description="Low complexity" evidence="6">
    <location>
        <begin position="738"/>
        <end position="758"/>
    </location>
</feature>
<dbReference type="CDD" id="cd12148">
    <property type="entry name" value="fungal_TF_MHR"/>
    <property type="match status" value="1"/>
</dbReference>
<dbReference type="InterPro" id="IPR007219">
    <property type="entry name" value="XnlR_reg_dom"/>
</dbReference>
<feature type="region of interest" description="Disordered" evidence="6">
    <location>
        <begin position="541"/>
        <end position="581"/>
    </location>
</feature>
<protein>
    <recommendedName>
        <fullName evidence="7">Zn(2)-C6 fungal-type domain-containing protein</fullName>
    </recommendedName>
</protein>
<dbReference type="Pfam" id="PF04082">
    <property type="entry name" value="Fungal_trans"/>
    <property type="match status" value="1"/>
</dbReference>
<feature type="region of interest" description="Disordered" evidence="6">
    <location>
        <begin position="98"/>
        <end position="125"/>
    </location>
</feature>
<dbReference type="Proteomes" id="UP001172673">
    <property type="component" value="Unassembled WGS sequence"/>
</dbReference>
<dbReference type="GO" id="GO:0008270">
    <property type="term" value="F:zinc ion binding"/>
    <property type="evidence" value="ECO:0007669"/>
    <property type="project" value="InterPro"/>
</dbReference>
<keyword evidence="4" id="KW-0804">Transcription</keyword>
<dbReference type="GO" id="GO:0003677">
    <property type="term" value="F:DNA binding"/>
    <property type="evidence" value="ECO:0007669"/>
    <property type="project" value="UniProtKB-KW"/>
</dbReference>
<evidence type="ECO:0000256" key="2">
    <source>
        <dbReference type="ARBA" id="ARBA00023015"/>
    </source>
</evidence>
<sequence>MDAHQRDSTADDLGGDYSNDPDVETTADGRIEMAQEEIDAIIRNKRKVRDPKACYACHRRKVKCDRNLPCDSCVKRDHPELCSYERPTKKRRIALTGALNQPDGPDSESPIQRQSGPNVTVPREQWERLNRELAQLRGSVKPERPSPALHSEDDPSATGTHSRGDETEREGIHAPSTQMGTIHLGSRSVLAYMMGLGRTKSAQDTAKSLLQENILPKLGLDNESATYPFVDLWSTESSMQDVAGLCKAIPDDELCNEFFVAYRDVACTIYPVVPDVSGFEDTLHFMLSNRSRHLRDNLELDPNKPYGVTLPWLSLVFAVFASGSQSSDRPAKERELTSQVYICCSYQALRMSNFLTHPCLETIEASLIIGNVLSYNMNPGVAYIFLGMTLRMAFSIGLQINSQQFTDAEKWTRRRIWWALAWQDSHFAVSYDRPTSSVLCIPDIPYGRFSSPGDRSYAETMFAIIRLTQEIIRERLLHPRSYMSWDRIQKYTEEITFHNSQGAVYLRSRDACYKTTQHLERIALKLHSCYVTSELCRPALKETPSTTNPENMTPVQSPPGSRRRASGTTGQSPGQNTDPSTVLHFRNLCMQNLEGAVEAYVELHSVSKFASRSWIGIQRSISAAFLLGTLPETSRDQRRLALLKELEQVISQRTHEDPTFDLPPDASPNAKRRFSNELEKEREQAQGPPLAESPLWMRSMSKSLNALGKLNAALAGPKPAVAKYPGVQSYAPNPFNTSGVPNSSSPSQSRYPSLSSPSGGVGVKQETYSPSLTTASTTATNGLLAGMSSGPGSLGPITPDSTGSSSGDWNFGNIADRAAEYVQAPLWGDGGVGTMGDWF</sequence>
<evidence type="ECO:0000256" key="1">
    <source>
        <dbReference type="ARBA" id="ARBA00022723"/>
    </source>
</evidence>
<dbReference type="GO" id="GO:0016831">
    <property type="term" value="F:carboxy-lyase activity"/>
    <property type="evidence" value="ECO:0007669"/>
    <property type="project" value="TreeGrafter"/>
</dbReference>
<proteinExistence type="predicted"/>
<feature type="domain" description="Zn(2)-C6 fungal-type" evidence="7">
    <location>
        <begin position="53"/>
        <end position="84"/>
    </location>
</feature>
<dbReference type="SUPFAM" id="SSF57701">
    <property type="entry name" value="Zn2/Cys6 DNA-binding domain"/>
    <property type="match status" value="1"/>
</dbReference>
<dbReference type="InterPro" id="IPR004507">
    <property type="entry name" value="UbiX-like"/>
</dbReference>
<dbReference type="GO" id="GO:0000981">
    <property type="term" value="F:DNA-binding transcription factor activity, RNA polymerase II-specific"/>
    <property type="evidence" value="ECO:0007669"/>
    <property type="project" value="InterPro"/>
</dbReference>
<dbReference type="Pfam" id="PF00172">
    <property type="entry name" value="Zn_clus"/>
    <property type="match status" value="1"/>
</dbReference>
<dbReference type="PANTHER" id="PTHR43374:SF1">
    <property type="entry name" value="FLAVIN PRENYLTRANSFERASE PAD1, MITOCHONDRIAL"/>
    <property type="match status" value="1"/>
</dbReference>
<keyword evidence="5" id="KW-0539">Nucleus</keyword>
<evidence type="ECO:0000256" key="6">
    <source>
        <dbReference type="SAM" id="MobiDB-lite"/>
    </source>
</evidence>
<feature type="compositionally biased region" description="Polar residues" evidence="6">
    <location>
        <begin position="109"/>
        <end position="118"/>
    </location>
</feature>
<dbReference type="SMART" id="SM00906">
    <property type="entry name" value="Fungal_trans"/>
    <property type="match status" value="1"/>
</dbReference>
<accession>A0AA38XP73</accession>
<name>A0AA38XP73_9EURO</name>
<dbReference type="PROSITE" id="PS00463">
    <property type="entry name" value="ZN2_CY6_FUNGAL_1"/>
    <property type="match status" value="1"/>
</dbReference>
<keyword evidence="9" id="KW-1185">Reference proteome</keyword>
<dbReference type="PANTHER" id="PTHR43374">
    <property type="entry name" value="FLAVIN PRENYLTRANSFERASE"/>
    <property type="match status" value="1"/>
</dbReference>
<dbReference type="Gene3D" id="4.10.240.10">
    <property type="entry name" value="Zn(2)-C6 fungal-type DNA-binding domain"/>
    <property type="match status" value="1"/>
</dbReference>
<reference evidence="8" key="1">
    <citation type="submission" date="2022-10" db="EMBL/GenBank/DDBJ databases">
        <title>Culturing micro-colonial fungi from biological soil crusts in the Mojave desert and describing Neophaeococcomyces mojavensis, and introducing the new genera and species Taxawa tesnikishii.</title>
        <authorList>
            <person name="Kurbessoian T."/>
            <person name="Stajich J.E."/>
        </authorList>
    </citation>
    <scope>NUCLEOTIDE SEQUENCE</scope>
    <source>
        <strain evidence="8">TK_41</strain>
    </source>
</reference>
<gene>
    <name evidence="8" type="ORF">H2200_000795</name>
</gene>
<dbReference type="InterPro" id="IPR001138">
    <property type="entry name" value="Zn2Cys6_DnaBD"/>
</dbReference>
<feature type="region of interest" description="Disordered" evidence="6">
    <location>
        <begin position="735"/>
        <end position="766"/>
    </location>
</feature>
<evidence type="ECO:0000256" key="4">
    <source>
        <dbReference type="ARBA" id="ARBA00023163"/>
    </source>
</evidence>
<organism evidence="8 9">
    <name type="scientific">Cladophialophora chaetospira</name>
    <dbReference type="NCBI Taxonomy" id="386627"/>
    <lineage>
        <taxon>Eukaryota</taxon>
        <taxon>Fungi</taxon>
        <taxon>Dikarya</taxon>
        <taxon>Ascomycota</taxon>
        <taxon>Pezizomycotina</taxon>
        <taxon>Eurotiomycetes</taxon>
        <taxon>Chaetothyriomycetidae</taxon>
        <taxon>Chaetothyriales</taxon>
        <taxon>Herpotrichiellaceae</taxon>
        <taxon>Cladophialophora</taxon>
    </lineage>
</organism>
<evidence type="ECO:0000313" key="8">
    <source>
        <dbReference type="EMBL" id="KAJ9617074.1"/>
    </source>
</evidence>
<feature type="compositionally biased region" description="Polar residues" evidence="6">
    <location>
        <begin position="566"/>
        <end position="580"/>
    </location>
</feature>
<dbReference type="CDD" id="cd00067">
    <property type="entry name" value="GAL4"/>
    <property type="match status" value="1"/>
</dbReference>
<dbReference type="EMBL" id="JAPDRK010000001">
    <property type="protein sequence ID" value="KAJ9617074.1"/>
    <property type="molecule type" value="Genomic_DNA"/>
</dbReference>
<feature type="region of interest" description="Disordered" evidence="6">
    <location>
        <begin position="137"/>
        <end position="180"/>
    </location>
</feature>
<evidence type="ECO:0000313" key="9">
    <source>
        <dbReference type="Proteomes" id="UP001172673"/>
    </source>
</evidence>
<feature type="compositionally biased region" description="Basic and acidic residues" evidence="6">
    <location>
        <begin position="162"/>
        <end position="172"/>
    </location>
</feature>
<dbReference type="InterPro" id="IPR036864">
    <property type="entry name" value="Zn2-C6_fun-type_DNA-bd_sf"/>
</dbReference>
<dbReference type="SMART" id="SM00066">
    <property type="entry name" value="GAL4"/>
    <property type="match status" value="1"/>
</dbReference>
<keyword evidence="3" id="KW-0238">DNA-binding</keyword>
<dbReference type="AlphaFoldDB" id="A0AA38XP73"/>
<evidence type="ECO:0000256" key="3">
    <source>
        <dbReference type="ARBA" id="ARBA00023125"/>
    </source>
</evidence>
<evidence type="ECO:0000256" key="5">
    <source>
        <dbReference type="ARBA" id="ARBA00023242"/>
    </source>
</evidence>
<feature type="region of interest" description="Disordered" evidence="6">
    <location>
        <begin position="1"/>
        <end position="31"/>
    </location>
</feature>
<feature type="compositionally biased region" description="Polar residues" evidence="6">
    <location>
        <begin position="543"/>
        <end position="559"/>
    </location>
</feature>
<comment type="caution">
    <text evidence="8">The sequence shown here is derived from an EMBL/GenBank/DDBJ whole genome shotgun (WGS) entry which is preliminary data.</text>
</comment>
<dbReference type="PROSITE" id="PS50048">
    <property type="entry name" value="ZN2_CY6_FUNGAL_2"/>
    <property type="match status" value="1"/>
</dbReference>